<dbReference type="Gene3D" id="2.60.40.3140">
    <property type="match status" value="1"/>
</dbReference>
<feature type="chain" id="PRO_5043320538" evidence="1">
    <location>
        <begin position="23"/>
        <end position="619"/>
    </location>
</feature>
<evidence type="ECO:0000313" key="4">
    <source>
        <dbReference type="Proteomes" id="UP000678679"/>
    </source>
</evidence>
<feature type="signal peptide" evidence="1">
    <location>
        <begin position="1"/>
        <end position="22"/>
    </location>
</feature>
<dbReference type="InterPro" id="IPR024618">
    <property type="entry name" value="DUF3857"/>
</dbReference>
<proteinExistence type="predicted"/>
<organism evidence="3 4">
    <name type="scientific">Flammeovirga yaeyamensis</name>
    <dbReference type="NCBI Taxonomy" id="367791"/>
    <lineage>
        <taxon>Bacteria</taxon>
        <taxon>Pseudomonadati</taxon>
        <taxon>Bacteroidota</taxon>
        <taxon>Cytophagia</taxon>
        <taxon>Cytophagales</taxon>
        <taxon>Flammeovirgaceae</taxon>
        <taxon>Flammeovirga</taxon>
    </lineage>
</organism>
<dbReference type="Gene3D" id="3.10.620.30">
    <property type="match status" value="1"/>
</dbReference>
<feature type="domain" description="DUF3857" evidence="2">
    <location>
        <begin position="38"/>
        <end position="192"/>
    </location>
</feature>
<dbReference type="AlphaFoldDB" id="A0AAX1MZY4"/>
<dbReference type="KEGG" id="fya:KMW28_14145"/>
<dbReference type="InterPro" id="IPR038765">
    <property type="entry name" value="Papain-like_cys_pep_sf"/>
</dbReference>
<evidence type="ECO:0000259" key="2">
    <source>
        <dbReference type="Pfam" id="PF12969"/>
    </source>
</evidence>
<dbReference type="Proteomes" id="UP000678679">
    <property type="component" value="Chromosome 1"/>
</dbReference>
<protein>
    <submittedName>
        <fullName evidence="3">DUF3857 and transglutaminase domain-containing protein</fullName>
    </submittedName>
</protein>
<dbReference type="Gene3D" id="2.60.120.1130">
    <property type="match status" value="1"/>
</dbReference>
<evidence type="ECO:0000256" key="1">
    <source>
        <dbReference type="SAM" id="SignalP"/>
    </source>
</evidence>
<dbReference type="EMBL" id="CP076132">
    <property type="protein sequence ID" value="QWG00792.1"/>
    <property type="molecule type" value="Genomic_DNA"/>
</dbReference>
<keyword evidence="1" id="KW-0732">Signal</keyword>
<keyword evidence="4" id="KW-1185">Reference proteome</keyword>
<evidence type="ECO:0000313" key="3">
    <source>
        <dbReference type="EMBL" id="QWG00792.1"/>
    </source>
</evidence>
<sequence>MLYYFKQILITLFLLSHAVVFAQNAQVVSYDTHIAIENGKLKKTVDVSIQINDKDAVYFGEVEIPYNSSMRVNRAYILDKNGVQVKKLKGKDIGTKSLTDNSTFYSDAHVKYFNLKWSNFPYTIYYSYTVSEDNYVNLATWSPAYFSNIDIQSASLEVELPLHYQYKVYEKGNYIKSENNKEGKKTMSWEFDLSQDLVIKSERFSPHLFDKLPLVIITPKNVDFGGEGDMSTWKSYGDWVYSLSDGLDELTPLEKRRVHALTDHIPNKREKAKVLYRYMQENTRYINVTIDIGGLKPYPADYVCENKYGDCKALTNYMKALLKEVDIPSYAIDVNAGSEVKKIISDFPSQQFNHVILGVPFEKDTVYLENTSKYLPFNYLSDFTYGRQALWVEKGNSRLITLPSYTTDNAKEEVDLNFKLKDNLTADLSVDWTVRGTHFATLLEVKNTFNENEQKEYFKNLALVYDIEVDSMSINTIPDSDALEVKLEGTVQKIIRQVGTLKVISPINFFNTKLEDIKDRVHDVVVHHPIHQQFTVTYDLSVFDKDFVEFSPEKIIATKYGSFAITYEHIKQENKVKMHQTLLIPSGHYPIKEYAGFHDFIKNVENIMKNSNVILKRTI</sequence>
<dbReference type="RefSeq" id="WP_169665126.1">
    <property type="nucleotide sequence ID" value="NZ_CP076132.1"/>
</dbReference>
<reference evidence="3 4" key="1">
    <citation type="submission" date="2021-05" db="EMBL/GenBank/DDBJ databases">
        <title>Comparative genomic studies on the polysaccharide-degrading batcterial strains of the Flammeovirga genus.</title>
        <authorList>
            <person name="Zewei F."/>
            <person name="Zheng Z."/>
            <person name="Yu L."/>
            <person name="Ruyue G."/>
            <person name="Yanhong M."/>
            <person name="Yuanyuan C."/>
            <person name="Jingyan G."/>
            <person name="Wenjun H."/>
        </authorList>
    </citation>
    <scope>NUCLEOTIDE SEQUENCE [LARGE SCALE GENOMIC DNA]</scope>
    <source>
        <strain evidence="3 4">NBRC:100898</strain>
    </source>
</reference>
<gene>
    <name evidence="3" type="ORF">KMW28_14145</name>
</gene>
<dbReference type="Pfam" id="PF12969">
    <property type="entry name" value="DUF3857"/>
    <property type="match status" value="1"/>
</dbReference>
<dbReference type="SUPFAM" id="SSF54001">
    <property type="entry name" value="Cysteine proteinases"/>
    <property type="match status" value="1"/>
</dbReference>
<accession>A0AAX1MZY4</accession>
<name>A0AAX1MZY4_9BACT</name>